<dbReference type="Proteomes" id="UP000078492">
    <property type="component" value="Unassembled WGS sequence"/>
</dbReference>
<gene>
    <name evidence="2" type="ORF">ALC57_02251</name>
</gene>
<dbReference type="PANTHER" id="PTHR47331:SF1">
    <property type="entry name" value="GAG-LIKE PROTEIN"/>
    <property type="match status" value="1"/>
</dbReference>
<evidence type="ECO:0000259" key="1">
    <source>
        <dbReference type="Pfam" id="PF18701"/>
    </source>
</evidence>
<reference evidence="2 3" key="1">
    <citation type="submission" date="2015-09" db="EMBL/GenBank/DDBJ databases">
        <title>Trachymyrmex cornetzi WGS genome.</title>
        <authorList>
            <person name="Nygaard S."/>
            <person name="Hu H."/>
            <person name="Boomsma J."/>
            <person name="Zhang G."/>
        </authorList>
    </citation>
    <scope>NUCLEOTIDE SEQUENCE [LARGE SCALE GENOMIC DNA]</scope>
    <source>
        <strain evidence="2">Tcor2-1</strain>
        <tissue evidence="2">Whole body</tissue>
    </source>
</reference>
<sequence length="798" mass="91670">MVIIENHLDELLNFPEITKNNKADSIRKFIWHIQTHVSALKTLALPVDEWDAILLQLAKKKLDFIEQRDWQNLIKNRTPQNISKLSEFMTFLTERCHTMKILKQGQTKTEKPLNRDAKKSERKVALVSVTNKCKICEGDFFKCGDLLKLPIAERKQKLIDKKLCLNCLNAGHYIRECKGSTCKRCDKKHNSIIHKEDQEERGNAQVKSSSEDTPKSVVTTCTESKYNTSVESKSKKQEERHCRALLDPGSQSNLVTADLIRKLKLSCRNEVRPINGINKTITRVGKATCIHIKSIHSEFETTVDCLVVPEITEQLQQTKIEASTKYIPKDVKLADPTYDKPGSIDMLLGAGVYWKIVSGAPENQIKGKPALQDTHLGVIIGGELTEKHTTASRFCNMVTNTQLQDQLQRFWRLEEMPESRSYTKEEIHCEKFSLAKDPTLKEAYKEFLNEYRQQGHMSLVENPDVLLAQEHYIIPHQPVVRPDSMTTKLRVVFEASSKTTNGNSLNDKLMPGPNLQADLQQFLMRFRTHEFVLTADVTSMFRQILVDPRDRKLQLILWRDEATQSLQLYQLNTMTYGTVCAPYLAMRCLKELAEIHKQELPLAAKVVEQDFYMNNVLTGGSTLEYVLDLQKQLIEMLDRGKFPLRKWRASSLSLLEHLSEHSRANNLLVIDEDQPLKTLGLLWNPLSSDPSDFSVLTPAHFLTGGSLLQPVQRNHLDTSDNCLSRWQTVQKLSQLFWNRWQRPPFQWRRGRVLQVHPDSDGEVRVVTLRTSNGIFKRPVRKLCILPIGEIIKDCKLYI</sequence>
<organism evidence="2 3">
    <name type="scientific">Trachymyrmex cornetzi</name>
    <dbReference type="NCBI Taxonomy" id="471704"/>
    <lineage>
        <taxon>Eukaryota</taxon>
        <taxon>Metazoa</taxon>
        <taxon>Ecdysozoa</taxon>
        <taxon>Arthropoda</taxon>
        <taxon>Hexapoda</taxon>
        <taxon>Insecta</taxon>
        <taxon>Pterygota</taxon>
        <taxon>Neoptera</taxon>
        <taxon>Endopterygota</taxon>
        <taxon>Hymenoptera</taxon>
        <taxon>Apocrita</taxon>
        <taxon>Aculeata</taxon>
        <taxon>Formicoidea</taxon>
        <taxon>Formicidae</taxon>
        <taxon>Myrmicinae</taxon>
        <taxon>Trachymyrmex</taxon>
    </lineage>
</organism>
<feature type="domain" description="DUF5641" evidence="1">
    <location>
        <begin position="742"/>
        <end position="785"/>
    </location>
</feature>
<name>A0A151JP74_9HYME</name>
<proteinExistence type="predicted"/>
<dbReference type="EMBL" id="KQ978795">
    <property type="protein sequence ID" value="KYN28338.1"/>
    <property type="molecule type" value="Genomic_DNA"/>
</dbReference>
<dbReference type="InterPro" id="IPR043502">
    <property type="entry name" value="DNA/RNA_pol_sf"/>
</dbReference>
<dbReference type="SUPFAM" id="SSF56672">
    <property type="entry name" value="DNA/RNA polymerases"/>
    <property type="match status" value="1"/>
</dbReference>
<keyword evidence="3" id="KW-1185">Reference proteome</keyword>
<dbReference type="PANTHER" id="PTHR47331">
    <property type="entry name" value="PHD-TYPE DOMAIN-CONTAINING PROTEIN"/>
    <property type="match status" value="1"/>
</dbReference>
<dbReference type="Pfam" id="PF18701">
    <property type="entry name" value="DUF5641"/>
    <property type="match status" value="1"/>
</dbReference>
<accession>A0A151JP74</accession>
<dbReference type="CDD" id="cd00303">
    <property type="entry name" value="retropepsin_like"/>
    <property type="match status" value="1"/>
</dbReference>
<evidence type="ECO:0000313" key="2">
    <source>
        <dbReference type="EMBL" id="KYN28338.1"/>
    </source>
</evidence>
<dbReference type="GO" id="GO:0071897">
    <property type="term" value="P:DNA biosynthetic process"/>
    <property type="evidence" value="ECO:0007669"/>
    <property type="project" value="UniProtKB-ARBA"/>
</dbReference>
<dbReference type="Pfam" id="PF03564">
    <property type="entry name" value="DUF1759"/>
    <property type="match status" value="1"/>
</dbReference>
<dbReference type="STRING" id="471704.A0A151JP74"/>
<dbReference type="InterPro" id="IPR005312">
    <property type="entry name" value="DUF1759"/>
</dbReference>
<evidence type="ECO:0000313" key="3">
    <source>
        <dbReference type="Proteomes" id="UP000078492"/>
    </source>
</evidence>
<dbReference type="AlphaFoldDB" id="A0A151JP74"/>
<protein>
    <recommendedName>
        <fullName evidence="1">DUF5641 domain-containing protein</fullName>
    </recommendedName>
</protein>
<dbReference type="InterPro" id="IPR040676">
    <property type="entry name" value="DUF5641"/>
</dbReference>